<keyword evidence="2" id="KW-0808">Transferase</keyword>
<dbReference type="Gene3D" id="3.90.1200.10">
    <property type="match status" value="1"/>
</dbReference>
<dbReference type="SUPFAM" id="SSF56112">
    <property type="entry name" value="Protein kinase-like (PK-like)"/>
    <property type="match status" value="1"/>
</dbReference>
<reference evidence="2 3" key="1">
    <citation type="submission" date="2019-10" db="EMBL/GenBank/DDBJ databases">
        <title>Epibacterium sp. nov., isolated from seawater.</title>
        <authorList>
            <person name="Zhang X."/>
            <person name="Li N."/>
        </authorList>
    </citation>
    <scope>NUCLEOTIDE SEQUENCE [LARGE SCALE GENOMIC DNA]</scope>
    <source>
        <strain evidence="2 3">SM1979</strain>
    </source>
</reference>
<evidence type="ECO:0000259" key="1">
    <source>
        <dbReference type="Pfam" id="PF01636"/>
    </source>
</evidence>
<dbReference type="Proteomes" id="UP000444174">
    <property type="component" value="Unassembled WGS sequence"/>
</dbReference>
<dbReference type="GO" id="GO:0016740">
    <property type="term" value="F:transferase activity"/>
    <property type="evidence" value="ECO:0007669"/>
    <property type="project" value="UniProtKB-KW"/>
</dbReference>
<keyword evidence="3" id="KW-1185">Reference proteome</keyword>
<dbReference type="EMBL" id="WIBF01000003">
    <property type="protein sequence ID" value="MQQ08189.1"/>
    <property type="molecule type" value="Genomic_DNA"/>
</dbReference>
<name>A0A843YGC8_9RHOB</name>
<accession>A0A843YGC8</accession>
<dbReference type="InterPro" id="IPR011009">
    <property type="entry name" value="Kinase-like_dom_sf"/>
</dbReference>
<comment type="caution">
    <text evidence="2">The sequence shown here is derived from an EMBL/GenBank/DDBJ whole genome shotgun (WGS) entry which is preliminary data.</text>
</comment>
<organism evidence="2 3">
    <name type="scientific">Tritonibacter litoralis</name>
    <dbReference type="NCBI Taxonomy" id="2662264"/>
    <lineage>
        <taxon>Bacteria</taxon>
        <taxon>Pseudomonadati</taxon>
        <taxon>Pseudomonadota</taxon>
        <taxon>Alphaproteobacteria</taxon>
        <taxon>Rhodobacterales</taxon>
        <taxon>Paracoccaceae</taxon>
        <taxon>Tritonibacter</taxon>
    </lineage>
</organism>
<protein>
    <submittedName>
        <fullName evidence="2">Phosphotransferase</fullName>
    </submittedName>
</protein>
<evidence type="ECO:0000313" key="2">
    <source>
        <dbReference type="EMBL" id="MQQ08189.1"/>
    </source>
</evidence>
<sequence length="332" mass="37269">MTDRSALKRAFLNTTDWATAQIEAMTGDASNRRYDRLYLPGKTAILMDAAPERGEDVRPFIRIAEHLLNHGFSAPKILARQVEQGFLVLEDLGNDRFKEVIEATPACEGELYRAAVDALVTLHNCPLPDDLPDYGPDTMVKVCDPVFSEYRQTVAPGPVDQAQNLFDRALTDLLQRYVGPPSVLAQRDYHAENLLWLPDRNGVARVGMLDFQDAVAGHPAYDLVSMLQDARRDVAPDTEATMIAHYLNATGLDAQAFHAAYWALGLQRNLRIVGVFARLATKLGKPHYVDFIPRVWAYIERGLTRPEFTEFRAVLRETVPTPTEDVLRKLKP</sequence>
<dbReference type="RefSeq" id="WP_153215141.1">
    <property type="nucleotide sequence ID" value="NZ_WIBF01000003.1"/>
</dbReference>
<dbReference type="Pfam" id="PF01636">
    <property type="entry name" value="APH"/>
    <property type="match status" value="1"/>
</dbReference>
<evidence type="ECO:0000313" key="3">
    <source>
        <dbReference type="Proteomes" id="UP000444174"/>
    </source>
</evidence>
<gene>
    <name evidence="2" type="ORF">GFB49_06980</name>
</gene>
<dbReference type="InterPro" id="IPR002575">
    <property type="entry name" value="Aminoglycoside_PTrfase"/>
</dbReference>
<feature type="domain" description="Aminoglycoside phosphotransferase" evidence="1">
    <location>
        <begin position="22"/>
        <end position="250"/>
    </location>
</feature>
<dbReference type="Gene3D" id="3.30.200.20">
    <property type="entry name" value="Phosphorylase Kinase, domain 1"/>
    <property type="match status" value="1"/>
</dbReference>
<dbReference type="AlphaFoldDB" id="A0A843YGC8"/>
<proteinExistence type="predicted"/>